<proteinExistence type="predicted"/>
<evidence type="ECO:0000313" key="2">
    <source>
        <dbReference type="Proteomes" id="UP001165101"/>
    </source>
</evidence>
<sequence length="402" mass="46184">MTSQQLEHKSATTVNNLNINTEINNTIESEYEEDEEHSDFNLVSKAESFSPTKPILNKSSATTATTTTTTYTDENEINKLTTLKTIPHGLTHKHKVRRRTLSPKINSANSLLSPKNKLITKKAPLTTTKNIQNINVPIGSLGSAKHNLRKMLLQDKTPKLEHEDSEDEKIEEDENEDDDYEAKELELEEEKKEEDEEEQLNEKKQQEEIGNDENNITTEAAFSSPIKGHQVRVSVKRHSDSIEHNQDGDSKKRKSIYETPDRKSLSNVKNQREHHNRIASDVEKDTKTDVLDLENSPLANVSHGTFIQDEEEDGEEDEEESEGNDKQENITKELEEFEDEDEEMIEEINESDEFEIQDVLTKLDEFNEENSEEIETSEVNEIQSIISFKEDEIIKISNKFKQ</sequence>
<reference evidence="1" key="1">
    <citation type="submission" date="2023-04" db="EMBL/GenBank/DDBJ databases">
        <title>Candida boidinii NBRC 1967.</title>
        <authorList>
            <person name="Ichikawa N."/>
            <person name="Sato H."/>
            <person name="Tonouchi N."/>
        </authorList>
    </citation>
    <scope>NUCLEOTIDE SEQUENCE</scope>
    <source>
        <strain evidence="1">NBRC 1967</strain>
    </source>
</reference>
<protein>
    <submittedName>
        <fullName evidence="1">Unnamed protein product</fullName>
    </submittedName>
</protein>
<dbReference type="EMBL" id="BSXV01001186">
    <property type="protein sequence ID" value="GME92057.1"/>
    <property type="molecule type" value="Genomic_DNA"/>
</dbReference>
<organism evidence="1 2">
    <name type="scientific">Candida boidinii</name>
    <name type="common">Yeast</name>
    <dbReference type="NCBI Taxonomy" id="5477"/>
    <lineage>
        <taxon>Eukaryota</taxon>
        <taxon>Fungi</taxon>
        <taxon>Dikarya</taxon>
        <taxon>Ascomycota</taxon>
        <taxon>Saccharomycotina</taxon>
        <taxon>Pichiomycetes</taxon>
        <taxon>Pichiales</taxon>
        <taxon>Pichiaceae</taxon>
        <taxon>Ogataea</taxon>
        <taxon>Ogataea/Candida clade</taxon>
    </lineage>
</organism>
<comment type="caution">
    <text evidence="1">The sequence shown here is derived from an EMBL/GenBank/DDBJ whole genome shotgun (WGS) entry which is preliminary data.</text>
</comment>
<keyword evidence="2" id="KW-1185">Reference proteome</keyword>
<name>A0ACB5TP69_CANBO</name>
<dbReference type="Proteomes" id="UP001165101">
    <property type="component" value="Unassembled WGS sequence"/>
</dbReference>
<gene>
    <name evidence="1" type="ORF">Cboi01_000257000</name>
</gene>
<accession>A0ACB5TP69</accession>
<evidence type="ECO:0000313" key="1">
    <source>
        <dbReference type="EMBL" id="GME92057.1"/>
    </source>
</evidence>